<reference evidence="1" key="2">
    <citation type="journal article" date="2015" name="Data Brief">
        <title>Shoot transcriptome of the giant reed, Arundo donax.</title>
        <authorList>
            <person name="Barrero R.A."/>
            <person name="Guerrero F.D."/>
            <person name="Moolhuijzen P."/>
            <person name="Goolsby J.A."/>
            <person name="Tidwell J."/>
            <person name="Bellgard S.E."/>
            <person name="Bellgard M.I."/>
        </authorList>
    </citation>
    <scope>NUCLEOTIDE SEQUENCE</scope>
    <source>
        <tissue evidence="1">Shoot tissue taken approximately 20 cm above the soil surface</tissue>
    </source>
</reference>
<organism evidence="1">
    <name type="scientific">Arundo donax</name>
    <name type="common">Giant reed</name>
    <name type="synonym">Donax arundinaceus</name>
    <dbReference type="NCBI Taxonomy" id="35708"/>
    <lineage>
        <taxon>Eukaryota</taxon>
        <taxon>Viridiplantae</taxon>
        <taxon>Streptophyta</taxon>
        <taxon>Embryophyta</taxon>
        <taxon>Tracheophyta</taxon>
        <taxon>Spermatophyta</taxon>
        <taxon>Magnoliopsida</taxon>
        <taxon>Liliopsida</taxon>
        <taxon>Poales</taxon>
        <taxon>Poaceae</taxon>
        <taxon>PACMAD clade</taxon>
        <taxon>Arundinoideae</taxon>
        <taxon>Arundineae</taxon>
        <taxon>Arundo</taxon>
    </lineage>
</organism>
<reference evidence="1" key="1">
    <citation type="submission" date="2014-09" db="EMBL/GenBank/DDBJ databases">
        <authorList>
            <person name="Magalhaes I.L.F."/>
            <person name="Oliveira U."/>
            <person name="Santos F.R."/>
            <person name="Vidigal T.H.D.A."/>
            <person name="Brescovit A.D."/>
            <person name="Santos A.J."/>
        </authorList>
    </citation>
    <scope>NUCLEOTIDE SEQUENCE</scope>
    <source>
        <tissue evidence="1">Shoot tissue taken approximately 20 cm above the soil surface</tissue>
    </source>
</reference>
<dbReference type="AlphaFoldDB" id="A0A0A9CGV3"/>
<proteinExistence type="predicted"/>
<dbReference type="EMBL" id="GBRH01227153">
    <property type="protein sequence ID" value="JAD70742.1"/>
    <property type="molecule type" value="Transcribed_RNA"/>
</dbReference>
<sequence>MLLDRFLVLLITFSLVPSLNSKNTTN</sequence>
<protein>
    <submittedName>
        <fullName evidence="1">Uncharacterized protein</fullName>
    </submittedName>
</protein>
<name>A0A0A9CGV3_ARUDO</name>
<evidence type="ECO:0000313" key="1">
    <source>
        <dbReference type="EMBL" id="JAD70742.1"/>
    </source>
</evidence>
<accession>A0A0A9CGV3</accession>